<dbReference type="Gene3D" id="3.40.50.150">
    <property type="entry name" value="Vaccinia Virus protein VP39"/>
    <property type="match status" value="1"/>
</dbReference>
<protein>
    <recommendedName>
        <fullName evidence="1">Methyltransferase type 11 domain-containing protein</fullName>
    </recommendedName>
</protein>
<name>A0A0F9QV20_9ZZZZ</name>
<feature type="domain" description="Methyltransferase type 11" evidence="1">
    <location>
        <begin position="42"/>
        <end position="90"/>
    </location>
</feature>
<dbReference type="EMBL" id="LAZR01001236">
    <property type="protein sequence ID" value="KKN48150.1"/>
    <property type="molecule type" value="Genomic_DNA"/>
</dbReference>
<dbReference type="InterPro" id="IPR029063">
    <property type="entry name" value="SAM-dependent_MTases_sf"/>
</dbReference>
<organism evidence="2">
    <name type="scientific">marine sediment metagenome</name>
    <dbReference type="NCBI Taxonomy" id="412755"/>
    <lineage>
        <taxon>unclassified sequences</taxon>
        <taxon>metagenomes</taxon>
        <taxon>ecological metagenomes</taxon>
    </lineage>
</organism>
<sequence>MEEKNKPEIGREHEKKLNLGCGKRVLKGYINLDIIKLEGVEVVHDLNKFPYPFLDNSFDEIRANSIFEHLYNLPNVLEELWRISKPGAIINIGVPHFASLGAFVDLTHKQFFTYYSFDYYSENPKKEISNLNYYSKARFKISKRKIIYPKYFKIFEWFANKVPHFHEIMLRKFLPVKSLYFKLEVKK</sequence>
<proteinExistence type="predicted"/>
<accession>A0A0F9QV20</accession>
<dbReference type="AlphaFoldDB" id="A0A0F9QV20"/>
<evidence type="ECO:0000313" key="2">
    <source>
        <dbReference type="EMBL" id="KKN48150.1"/>
    </source>
</evidence>
<dbReference type="GO" id="GO:0008757">
    <property type="term" value="F:S-adenosylmethionine-dependent methyltransferase activity"/>
    <property type="evidence" value="ECO:0007669"/>
    <property type="project" value="InterPro"/>
</dbReference>
<dbReference type="SUPFAM" id="SSF53335">
    <property type="entry name" value="S-adenosyl-L-methionine-dependent methyltransferases"/>
    <property type="match status" value="1"/>
</dbReference>
<comment type="caution">
    <text evidence="2">The sequence shown here is derived from an EMBL/GenBank/DDBJ whole genome shotgun (WGS) entry which is preliminary data.</text>
</comment>
<evidence type="ECO:0000259" key="1">
    <source>
        <dbReference type="Pfam" id="PF08241"/>
    </source>
</evidence>
<dbReference type="Pfam" id="PF08241">
    <property type="entry name" value="Methyltransf_11"/>
    <property type="match status" value="1"/>
</dbReference>
<dbReference type="InterPro" id="IPR013216">
    <property type="entry name" value="Methyltransf_11"/>
</dbReference>
<reference evidence="2" key="1">
    <citation type="journal article" date="2015" name="Nature">
        <title>Complex archaea that bridge the gap between prokaryotes and eukaryotes.</title>
        <authorList>
            <person name="Spang A."/>
            <person name="Saw J.H."/>
            <person name="Jorgensen S.L."/>
            <person name="Zaremba-Niedzwiedzka K."/>
            <person name="Martijn J."/>
            <person name="Lind A.E."/>
            <person name="van Eijk R."/>
            <person name="Schleper C."/>
            <person name="Guy L."/>
            <person name="Ettema T.J."/>
        </authorList>
    </citation>
    <scope>NUCLEOTIDE SEQUENCE</scope>
</reference>
<gene>
    <name evidence="2" type="ORF">LCGC14_0655940</name>
</gene>